<proteinExistence type="inferred from homology"/>
<organism evidence="10 11">
    <name type="scientific">Suhomyces tanzawaensis NRRL Y-17324</name>
    <dbReference type="NCBI Taxonomy" id="984487"/>
    <lineage>
        <taxon>Eukaryota</taxon>
        <taxon>Fungi</taxon>
        <taxon>Dikarya</taxon>
        <taxon>Ascomycota</taxon>
        <taxon>Saccharomycotina</taxon>
        <taxon>Pichiomycetes</taxon>
        <taxon>Debaryomycetaceae</taxon>
        <taxon>Suhomyces</taxon>
    </lineage>
</organism>
<evidence type="ECO:0000256" key="7">
    <source>
        <dbReference type="ARBA" id="ARBA00032014"/>
    </source>
</evidence>
<dbReference type="GO" id="GO:0003712">
    <property type="term" value="F:transcription coregulator activity"/>
    <property type="evidence" value="ECO:0007669"/>
    <property type="project" value="InterPro"/>
</dbReference>
<comment type="function">
    <text evidence="8">Component of the Mediator complex, a coactivator involved in the regulated transcription of nearly all RNA polymerase II-dependent genes. Mediator functions as a bridge to convey information from gene-specific regulatory proteins to the basal RNA polymerase II transcription machinery. Mediator is recruited to promoters by direct interactions with regulatory proteins and serves as a scaffold for the assembly of a functional preinitiation complex with RNA polymerase II and the general transcription factors.</text>
</comment>
<name>A0A1E4SD97_9ASCO</name>
<evidence type="ECO:0000313" key="10">
    <source>
        <dbReference type="EMBL" id="ODV77362.1"/>
    </source>
</evidence>
<keyword evidence="8" id="KW-0010">Activator</keyword>
<reference evidence="11" key="1">
    <citation type="submission" date="2016-05" db="EMBL/GenBank/DDBJ databases">
        <title>Comparative genomics of biotechnologically important yeasts.</title>
        <authorList>
            <consortium name="DOE Joint Genome Institute"/>
            <person name="Riley R."/>
            <person name="Haridas S."/>
            <person name="Wolfe K.H."/>
            <person name="Lopes M.R."/>
            <person name="Hittinger C.T."/>
            <person name="Goker M."/>
            <person name="Salamov A."/>
            <person name="Wisecaver J."/>
            <person name="Long T.M."/>
            <person name="Aerts A.L."/>
            <person name="Barry K."/>
            <person name="Choi C."/>
            <person name="Clum A."/>
            <person name="Coughlan A.Y."/>
            <person name="Deshpande S."/>
            <person name="Douglass A.P."/>
            <person name="Hanson S.J."/>
            <person name="Klenk H.-P."/>
            <person name="Labutti K."/>
            <person name="Lapidus A."/>
            <person name="Lindquist E."/>
            <person name="Lipzen A."/>
            <person name="Meier-Kolthoff J.P."/>
            <person name="Ohm R.A."/>
            <person name="Otillar R.P."/>
            <person name="Pangilinan J."/>
            <person name="Peng Y."/>
            <person name="Rokas A."/>
            <person name="Rosa C.A."/>
            <person name="Scheuner C."/>
            <person name="Sibirny A.A."/>
            <person name="Slot J.C."/>
            <person name="Stielow J.B."/>
            <person name="Sun H."/>
            <person name="Kurtzman C.P."/>
            <person name="Blackwell M."/>
            <person name="Grigoriev I.V."/>
            <person name="Jeffries T.W."/>
        </authorList>
    </citation>
    <scope>NUCLEOTIDE SEQUENCE [LARGE SCALE GENOMIC DNA]</scope>
    <source>
        <strain evidence="11">NRRL Y-17324</strain>
    </source>
</reference>
<evidence type="ECO:0000256" key="5">
    <source>
        <dbReference type="ARBA" id="ARBA00023163"/>
    </source>
</evidence>
<evidence type="ECO:0000256" key="8">
    <source>
        <dbReference type="RuleBase" id="RU364140"/>
    </source>
</evidence>
<dbReference type="Gene3D" id="6.10.250.2620">
    <property type="match status" value="1"/>
</dbReference>
<dbReference type="EMBL" id="KV453915">
    <property type="protein sequence ID" value="ODV77362.1"/>
    <property type="molecule type" value="Genomic_DNA"/>
</dbReference>
<dbReference type="Pfam" id="PF10156">
    <property type="entry name" value="Med17"/>
    <property type="match status" value="1"/>
</dbReference>
<keyword evidence="11" id="KW-1185">Reference proteome</keyword>
<comment type="similarity">
    <text evidence="2 8">Belongs to the Mediator complex subunit 17 family.</text>
</comment>
<keyword evidence="5 8" id="KW-0804">Transcription</keyword>
<keyword evidence="6 8" id="KW-0539">Nucleus</keyword>
<evidence type="ECO:0000256" key="9">
    <source>
        <dbReference type="SAM" id="MobiDB-lite"/>
    </source>
</evidence>
<gene>
    <name evidence="8" type="primary">MED17</name>
    <name evidence="10" type="ORF">CANTADRAFT_307562</name>
</gene>
<feature type="compositionally biased region" description="Basic and acidic residues" evidence="9">
    <location>
        <begin position="135"/>
        <end position="151"/>
    </location>
</feature>
<evidence type="ECO:0000256" key="4">
    <source>
        <dbReference type="ARBA" id="ARBA00023015"/>
    </source>
</evidence>
<dbReference type="GO" id="GO:0070847">
    <property type="term" value="C:core mediator complex"/>
    <property type="evidence" value="ECO:0007669"/>
    <property type="project" value="TreeGrafter"/>
</dbReference>
<dbReference type="GO" id="GO:0006357">
    <property type="term" value="P:regulation of transcription by RNA polymerase II"/>
    <property type="evidence" value="ECO:0007669"/>
    <property type="project" value="InterPro"/>
</dbReference>
<evidence type="ECO:0000256" key="2">
    <source>
        <dbReference type="ARBA" id="ARBA00005635"/>
    </source>
</evidence>
<dbReference type="OrthoDB" id="5319830at2759"/>
<keyword evidence="4 8" id="KW-0805">Transcription regulation</keyword>
<dbReference type="PANTHER" id="PTHR13114:SF7">
    <property type="entry name" value="MEDIATOR OF RNA POLYMERASE II TRANSCRIPTION SUBUNIT 17"/>
    <property type="match status" value="1"/>
</dbReference>
<protein>
    <recommendedName>
        <fullName evidence="3 8">Mediator of RNA polymerase II transcription subunit 17</fullName>
    </recommendedName>
    <alternativeName>
        <fullName evidence="7 8">Mediator complex subunit 17</fullName>
    </alternativeName>
</protein>
<dbReference type="AlphaFoldDB" id="A0A1E4SD97"/>
<evidence type="ECO:0000313" key="11">
    <source>
        <dbReference type="Proteomes" id="UP000094285"/>
    </source>
</evidence>
<dbReference type="PANTHER" id="PTHR13114">
    <property type="entry name" value="MEDIATOR OF RNA POLYMERASE II TRANSCRIPTION SUBUNIT 17"/>
    <property type="match status" value="1"/>
</dbReference>
<dbReference type="InterPro" id="IPR019313">
    <property type="entry name" value="Mediator_Med17"/>
</dbReference>
<dbReference type="RefSeq" id="XP_020062484.1">
    <property type="nucleotide sequence ID" value="XM_020208370.1"/>
</dbReference>
<evidence type="ECO:0000256" key="6">
    <source>
        <dbReference type="ARBA" id="ARBA00023242"/>
    </source>
</evidence>
<dbReference type="Proteomes" id="UP000094285">
    <property type="component" value="Unassembled WGS sequence"/>
</dbReference>
<comment type="subunit">
    <text evidence="8">Component of the Mediator complex.</text>
</comment>
<evidence type="ECO:0000256" key="3">
    <source>
        <dbReference type="ARBA" id="ARBA00019610"/>
    </source>
</evidence>
<comment type="subcellular location">
    <subcellularLocation>
        <location evidence="1 8">Nucleus</location>
    </subcellularLocation>
</comment>
<feature type="region of interest" description="Disordered" evidence="9">
    <location>
        <begin position="129"/>
        <end position="151"/>
    </location>
</feature>
<accession>A0A1E4SD97</accession>
<dbReference type="GO" id="GO:0016592">
    <property type="term" value="C:mediator complex"/>
    <property type="evidence" value="ECO:0007669"/>
    <property type="project" value="InterPro"/>
</dbReference>
<dbReference type="STRING" id="984487.A0A1E4SD97"/>
<dbReference type="GeneID" id="30982507"/>
<sequence>METHSRIPLFKMNKLTISQLIPRILIERKSFLNITEESLKEEIANPEQESEPSSEVPDTLQEIDSPQVLEDDVLDVFQTQKAELSKNINTALNETSLSLDFVSLLLSSVKPNIAKSTISPHLSKSAPLGSLNADRLSKGEDDDKAAHDEKAKLSTKIGEGWKKESINKITTLFKNSSTTLKDQVLREKNYWNMINIVLSNDEVLFRTRDPLNGSRAIGIKYGYGDSGSNYHVQGSAILRKDNTTGEVTFNPLTSGSNRSQRKVHKYIRIKILSEIDGDYMLTGQSTFIPPTATNSGFSSDSPAQKLLEEIQKARYFLFEEDLFYQLTREAKTLINYNISIISNKIIIEINNEIIEIESVVFDESNEDELTNNYQNINEFSSMHNKKCQLILVYLKLMLCCYYKYNLALKQKIPTAFTKKKQANSHPLILRPMVGNIRYELNIQNMQQILDKLFNKYKKELDVTSELEKYSNMKADDISNPFQKSIERPVSNFKVILRNHKNDFIYKVEIELTTNEIFMNLIINMSIIRFSSSNELEKNLNGLNVLQMSFNDFNDIEECLDWSILKFVHSQ</sequence>
<evidence type="ECO:0000256" key="1">
    <source>
        <dbReference type="ARBA" id="ARBA00004123"/>
    </source>
</evidence>